<dbReference type="InterPro" id="IPR021158">
    <property type="entry name" value="Pept_M10A_Zn_BS"/>
</dbReference>
<protein>
    <submittedName>
        <fullName evidence="10">Uncharacterized protein</fullName>
    </submittedName>
</protein>
<evidence type="ECO:0000313" key="10">
    <source>
        <dbReference type="EMBL" id="EOD27926.1"/>
    </source>
</evidence>
<accession>R1EY83</accession>
<dbReference type="GeneID" id="17273463"/>
<dbReference type="RefSeq" id="XP_005780355.1">
    <property type="nucleotide sequence ID" value="XM_005780298.1"/>
</dbReference>
<keyword evidence="4" id="KW-0732">Signal</keyword>
<feature type="compositionally biased region" description="Low complexity" evidence="9">
    <location>
        <begin position="183"/>
        <end position="204"/>
    </location>
</feature>
<dbReference type="GO" id="GO:0008270">
    <property type="term" value="F:zinc ion binding"/>
    <property type="evidence" value="ECO:0007669"/>
    <property type="project" value="InterPro"/>
</dbReference>
<comment type="cofactor">
    <cofactor evidence="1">
        <name>Zn(2+)</name>
        <dbReference type="ChEBI" id="CHEBI:29105"/>
    </cofactor>
</comment>
<feature type="region of interest" description="Disordered" evidence="9">
    <location>
        <begin position="1"/>
        <end position="88"/>
    </location>
</feature>
<feature type="region of interest" description="Disordered" evidence="9">
    <location>
        <begin position="182"/>
        <end position="215"/>
    </location>
</feature>
<dbReference type="KEGG" id="ehx:EMIHUDRAFT_443102"/>
<dbReference type="EMBL" id="KB865004">
    <property type="protein sequence ID" value="EOD27926.1"/>
    <property type="molecule type" value="Genomic_DNA"/>
</dbReference>
<feature type="non-terminal residue" evidence="10">
    <location>
        <position position="1"/>
    </location>
</feature>
<evidence type="ECO:0000256" key="7">
    <source>
        <dbReference type="ARBA" id="ARBA00023049"/>
    </source>
</evidence>
<dbReference type="GO" id="GO:0031012">
    <property type="term" value="C:extracellular matrix"/>
    <property type="evidence" value="ECO:0007669"/>
    <property type="project" value="InterPro"/>
</dbReference>
<evidence type="ECO:0000256" key="9">
    <source>
        <dbReference type="SAM" id="MobiDB-lite"/>
    </source>
</evidence>
<evidence type="ECO:0000256" key="3">
    <source>
        <dbReference type="ARBA" id="ARBA00022723"/>
    </source>
</evidence>
<reference evidence="10" key="1">
    <citation type="submission" date="2012-07" db="EMBL/GenBank/DDBJ databases">
        <title>Genome variability drives Emilianias global distribution.</title>
        <authorList>
            <consortium name="DOE Joint Genome Institute"/>
            <person name="Read B."/>
            <person name="Kegel J."/>
            <person name="Klute M."/>
            <person name="Kuo A."/>
            <person name="Lefebvre S.C."/>
            <person name="Maumus F."/>
            <person name="Mayer C."/>
            <person name="Miller J."/>
            <person name="Allen A."/>
            <person name="Bidle K."/>
            <person name="Borodovsky M."/>
            <person name="Bowler C."/>
            <person name="Brownlee C."/>
            <person name="Claverie J.-M."/>
            <person name="Cock M."/>
            <person name="De Vargas C."/>
            <person name="Elias M."/>
            <person name="Frickenhaus S."/>
            <person name="Gladyshev V.N."/>
            <person name="Gonzalez K."/>
            <person name="Guda C."/>
            <person name="Hadaegh A."/>
            <person name="Herman E."/>
            <person name="Iglesias-Rodriguez D."/>
            <person name="Jones B."/>
            <person name="Lawson T."/>
            <person name="Leese F."/>
            <person name="Lin Y.-C."/>
            <person name="Lindquist E."/>
            <person name="Lobanov A."/>
            <person name="Lucas S."/>
            <person name="Malik S.-H.B."/>
            <person name="Marsh M.E."/>
            <person name="Mock T."/>
            <person name="Monier A."/>
            <person name="Moreau H."/>
            <person name="Mueller-Roeber B."/>
            <person name="Napier J."/>
            <person name="Ogata H."/>
            <person name="Parker M."/>
            <person name="Probert I."/>
            <person name="Quesneville H."/>
            <person name="Raines C."/>
            <person name="Rensing S."/>
            <person name="Riano-Pachon D.M."/>
            <person name="Richier S."/>
            <person name="Rokitta S."/>
            <person name="Salamov A."/>
            <person name="Sarno A.F."/>
            <person name="Schmutz J."/>
            <person name="Schroeder D."/>
            <person name="Shiraiwa Y."/>
            <person name="Soanes D.M."/>
            <person name="Valentin K."/>
            <person name="Van Der Giezen M."/>
            <person name="Van Der Peer Y."/>
            <person name="Vardi A."/>
            <person name="Verret F."/>
            <person name="Von Dassow P."/>
            <person name="Wheeler G."/>
            <person name="Williams B."/>
            <person name="Wilson W."/>
            <person name="Wolfe G."/>
            <person name="Wurch L.L."/>
            <person name="Young J."/>
            <person name="Dacks J.B."/>
            <person name="Delwiche C.F."/>
            <person name="Dyhrman S."/>
            <person name="Glockner G."/>
            <person name="John U."/>
            <person name="Richards T."/>
            <person name="Worden A.Z."/>
            <person name="Zhang X."/>
            <person name="Grigoriev I.V."/>
        </authorList>
    </citation>
    <scope>NUCLEOTIDE SEQUENCE</scope>
    <source>
        <strain evidence="10">CCMP1516</strain>
    </source>
</reference>
<gene>
    <name evidence="10" type="ORF">EMIHUDRAFT_443102</name>
</gene>
<evidence type="ECO:0000256" key="5">
    <source>
        <dbReference type="ARBA" id="ARBA00022801"/>
    </source>
</evidence>
<dbReference type="HOGENOM" id="CLU_1286263_0_0_1"/>
<sequence>TPRTVSRARGSGRQRVAASDERPKKWSTPPPPAWAARCSCGRTRLRPPRCGAPRSATPSSRRSTRRAGSCASLTWTRSSSLPPRSRWRRARSPRPAWCAACASAGAAACSSPAATTRRCEPGTSLPTPRPRRSARGRTTRRLGASPSRLSRRAARPRSSASGPTSLEKCLPLTCAVRLRRRCSSSATSPPSRTSPSRPAAASCSVRAEKSQFTRP</sequence>
<evidence type="ECO:0000256" key="8">
    <source>
        <dbReference type="ARBA" id="ARBA00023145"/>
    </source>
</evidence>
<evidence type="ECO:0000256" key="4">
    <source>
        <dbReference type="ARBA" id="ARBA00022729"/>
    </source>
</evidence>
<dbReference type="PROSITE" id="PS00546">
    <property type="entry name" value="CYSTEINE_SWITCH"/>
    <property type="match status" value="1"/>
</dbReference>
<dbReference type="GO" id="GO:0004222">
    <property type="term" value="F:metalloendopeptidase activity"/>
    <property type="evidence" value="ECO:0007669"/>
    <property type="project" value="InterPro"/>
</dbReference>
<feature type="compositionally biased region" description="Low complexity" evidence="9">
    <location>
        <begin position="51"/>
        <end position="84"/>
    </location>
</feature>
<proteinExistence type="predicted"/>
<evidence type="ECO:0000256" key="2">
    <source>
        <dbReference type="ARBA" id="ARBA00022670"/>
    </source>
</evidence>
<dbReference type="AlphaFoldDB" id="R1EY83"/>
<keyword evidence="5" id="KW-0378">Hydrolase</keyword>
<feature type="compositionally biased region" description="Basic and acidic residues" evidence="9">
    <location>
        <begin position="206"/>
        <end position="215"/>
    </location>
</feature>
<evidence type="ECO:0000256" key="6">
    <source>
        <dbReference type="ARBA" id="ARBA00022833"/>
    </source>
</evidence>
<feature type="region of interest" description="Disordered" evidence="9">
    <location>
        <begin position="112"/>
        <end position="166"/>
    </location>
</feature>
<evidence type="ECO:0000256" key="1">
    <source>
        <dbReference type="ARBA" id="ARBA00001947"/>
    </source>
</evidence>
<keyword evidence="3" id="KW-0479">Metal-binding</keyword>
<keyword evidence="2" id="KW-0645">Protease</keyword>
<keyword evidence="6" id="KW-0862">Zinc</keyword>
<keyword evidence="8" id="KW-0865">Zymogen</keyword>
<feature type="compositionally biased region" description="Basic residues" evidence="9">
    <location>
        <begin position="129"/>
        <end position="140"/>
    </location>
</feature>
<keyword evidence="7" id="KW-0482">Metalloprotease</keyword>
<organism evidence="10">
    <name type="scientific">Emiliania huxleyi</name>
    <name type="common">Coccolithophore</name>
    <name type="synonym">Pontosphaera huxleyi</name>
    <dbReference type="NCBI Taxonomy" id="2903"/>
    <lineage>
        <taxon>Eukaryota</taxon>
        <taxon>Haptista</taxon>
        <taxon>Haptophyta</taxon>
        <taxon>Prymnesiophyceae</taxon>
        <taxon>Isochrysidales</taxon>
        <taxon>Noelaerhabdaceae</taxon>
        <taxon>Emiliania</taxon>
    </lineage>
</organism>
<name>R1EY83_EMIHU</name>
<dbReference type="GO" id="GO:0006508">
    <property type="term" value="P:proteolysis"/>
    <property type="evidence" value="ECO:0007669"/>
    <property type="project" value="UniProtKB-KW"/>
</dbReference>